<dbReference type="SMART" id="SM00448">
    <property type="entry name" value="REC"/>
    <property type="match status" value="1"/>
</dbReference>
<name>A0A3A8JSK3_9BACT</name>
<reference evidence="5" key="1">
    <citation type="submission" date="2018-09" db="EMBL/GenBank/DDBJ databases">
        <authorList>
            <person name="Livingstone P.G."/>
            <person name="Whitworth D.E."/>
        </authorList>
    </citation>
    <scope>NUCLEOTIDE SEQUENCE [LARGE SCALE GENOMIC DNA]</scope>
    <source>
        <strain evidence="5">CA043D</strain>
    </source>
</reference>
<dbReference type="GO" id="GO:0000160">
    <property type="term" value="P:phosphorelay signal transduction system"/>
    <property type="evidence" value="ECO:0007669"/>
    <property type="project" value="InterPro"/>
</dbReference>
<evidence type="ECO:0000313" key="4">
    <source>
        <dbReference type="EMBL" id="RKG98729.1"/>
    </source>
</evidence>
<dbReference type="Pfam" id="PF00072">
    <property type="entry name" value="Response_reg"/>
    <property type="match status" value="1"/>
</dbReference>
<dbReference type="InterPro" id="IPR001789">
    <property type="entry name" value="Sig_transdc_resp-reg_receiver"/>
</dbReference>
<keyword evidence="5" id="KW-1185">Reference proteome</keyword>
<dbReference type="EMBL" id="RAWE01000134">
    <property type="protein sequence ID" value="RKG98729.1"/>
    <property type="molecule type" value="Genomic_DNA"/>
</dbReference>
<evidence type="ECO:0000256" key="1">
    <source>
        <dbReference type="ARBA" id="ARBA00022553"/>
    </source>
</evidence>
<dbReference type="Gene3D" id="3.40.50.2300">
    <property type="match status" value="1"/>
</dbReference>
<dbReference type="InterPro" id="IPR050595">
    <property type="entry name" value="Bact_response_regulator"/>
</dbReference>
<dbReference type="Proteomes" id="UP000268313">
    <property type="component" value="Unassembled WGS sequence"/>
</dbReference>
<dbReference type="CDD" id="cd04762">
    <property type="entry name" value="HTH_MerR-trunc"/>
    <property type="match status" value="1"/>
</dbReference>
<evidence type="ECO:0000313" key="5">
    <source>
        <dbReference type="Proteomes" id="UP000268313"/>
    </source>
</evidence>
<dbReference type="OrthoDB" id="5416564at2"/>
<comment type="caution">
    <text evidence="4">The sequence shown here is derived from an EMBL/GenBank/DDBJ whole genome shotgun (WGS) entry which is preliminary data.</text>
</comment>
<dbReference type="InterPro" id="IPR041657">
    <property type="entry name" value="HTH_17"/>
</dbReference>
<organism evidence="4 5">
    <name type="scientific">Corallococcus carmarthensis</name>
    <dbReference type="NCBI Taxonomy" id="2316728"/>
    <lineage>
        <taxon>Bacteria</taxon>
        <taxon>Pseudomonadati</taxon>
        <taxon>Myxococcota</taxon>
        <taxon>Myxococcia</taxon>
        <taxon>Myxococcales</taxon>
        <taxon>Cystobacterineae</taxon>
        <taxon>Myxococcaceae</taxon>
        <taxon>Corallococcus</taxon>
    </lineage>
</organism>
<evidence type="ECO:0000259" key="3">
    <source>
        <dbReference type="PROSITE" id="PS50110"/>
    </source>
</evidence>
<protein>
    <submittedName>
        <fullName evidence="4">Response regulator</fullName>
    </submittedName>
</protein>
<feature type="modified residue" description="4-aspartylphosphate" evidence="2">
    <location>
        <position position="133"/>
    </location>
</feature>
<dbReference type="SUPFAM" id="SSF46955">
    <property type="entry name" value="Putative DNA-binding domain"/>
    <property type="match status" value="1"/>
</dbReference>
<keyword evidence="1 2" id="KW-0597">Phosphoprotein</keyword>
<dbReference type="CDD" id="cd00156">
    <property type="entry name" value="REC"/>
    <property type="match status" value="1"/>
</dbReference>
<dbReference type="PANTHER" id="PTHR44591:SF3">
    <property type="entry name" value="RESPONSE REGULATORY DOMAIN-CONTAINING PROTEIN"/>
    <property type="match status" value="1"/>
</dbReference>
<accession>A0A3A8JSK3</accession>
<dbReference type="InterPro" id="IPR011006">
    <property type="entry name" value="CheY-like_superfamily"/>
</dbReference>
<feature type="domain" description="Response regulatory" evidence="3">
    <location>
        <begin position="82"/>
        <end position="200"/>
    </location>
</feature>
<dbReference type="AlphaFoldDB" id="A0A3A8JSK3"/>
<dbReference type="InterPro" id="IPR010093">
    <property type="entry name" value="SinI_DNA-bd"/>
</dbReference>
<dbReference type="InterPro" id="IPR009061">
    <property type="entry name" value="DNA-bd_dom_put_sf"/>
</dbReference>
<proteinExistence type="predicted"/>
<evidence type="ECO:0000256" key="2">
    <source>
        <dbReference type="PROSITE-ProRule" id="PRU00169"/>
    </source>
</evidence>
<dbReference type="NCBIfam" id="TIGR01764">
    <property type="entry name" value="excise"/>
    <property type="match status" value="1"/>
</dbReference>
<dbReference type="PROSITE" id="PS50110">
    <property type="entry name" value="RESPONSE_REGULATORY"/>
    <property type="match status" value="1"/>
</dbReference>
<dbReference type="Gene3D" id="1.10.1660.10">
    <property type="match status" value="1"/>
</dbReference>
<dbReference type="Pfam" id="PF12728">
    <property type="entry name" value="HTH_17"/>
    <property type="match status" value="1"/>
</dbReference>
<dbReference type="RefSeq" id="WP_120550420.1">
    <property type="nucleotide sequence ID" value="NZ_JABFJX010000462.1"/>
</dbReference>
<dbReference type="GO" id="GO:0003677">
    <property type="term" value="F:DNA binding"/>
    <property type="evidence" value="ECO:0007669"/>
    <property type="project" value="InterPro"/>
</dbReference>
<gene>
    <name evidence="4" type="ORF">D7X32_28770</name>
</gene>
<dbReference type="SUPFAM" id="SSF52172">
    <property type="entry name" value="CheY-like"/>
    <property type="match status" value="1"/>
</dbReference>
<sequence>MASGTMQSEGSTAMTDQLYTTHDISRLLQVDPSTVSKWIDRGILMAFRTPGGHRRVRSTDLRTFLVTHQMPVPEELGSSTVRLLVVDDERPVLDAIKRAFKPHANQVELQTTTSGVEALLLVSEQKPHGMIIDLNMPDIDGIEVCKRIRARKQMEGVRLITMTSNHTPDVVEQSKQAGAVACLPKPLDVTQVMELFRVPLALNTARK</sequence>
<dbReference type="PANTHER" id="PTHR44591">
    <property type="entry name" value="STRESS RESPONSE REGULATOR PROTEIN 1"/>
    <property type="match status" value="1"/>
</dbReference>